<keyword evidence="3" id="KW-0464">Manganese</keyword>
<keyword evidence="6" id="KW-1185">Reference proteome</keyword>
<dbReference type="Proteomes" id="UP000798808">
    <property type="component" value="Unassembled WGS sequence"/>
</dbReference>
<evidence type="ECO:0000313" key="5">
    <source>
        <dbReference type="EMBL" id="MTI26901.1"/>
    </source>
</evidence>
<feature type="domain" description="Metalloenzyme" evidence="4">
    <location>
        <begin position="173"/>
        <end position="262"/>
    </location>
</feature>
<organism evidence="5 6">
    <name type="scientific">Fulvivirga kasyanovii</name>
    <dbReference type="NCBI Taxonomy" id="396812"/>
    <lineage>
        <taxon>Bacteria</taxon>
        <taxon>Pseudomonadati</taxon>
        <taxon>Bacteroidota</taxon>
        <taxon>Cytophagia</taxon>
        <taxon>Cytophagales</taxon>
        <taxon>Fulvivirgaceae</taxon>
        <taxon>Fulvivirga</taxon>
    </lineage>
</organism>
<dbReference type="PANTHER" id="PTHR21110">
    <property type="entry name" value="PHOSPHOPENTOMUTASE"/>
    <property type="match status" value="1"/>
</dbReference>
<dbReference type="InterPro" id="IPR010045">
    <property type="entry name" value="DeoB"/>
</dbReference>
<reference evidence="5 6" key="1">
    <citation type="submission" date="2019-02" db="EMBL/GenBank/DDBJ databases">
        <authorList>
            <person name="Goldberg S.R."/>
            <person name="Haltli B.A."/>
            <person name="Correa H."/>
            <person name="Russell K.G."/>
        </authorList>
    </citation>
    <scope>NUCLEOTIDE SEQUENCE [LARGE SCALE GENOMIC DNA]</scope>
    <source>
        <strain evidence="5 6">JCM 16186</strain>
    </source>
</reference>
<accession>A0ABW9RSM7</accession>
<dbReference type="PANTHER" id="PTHR21110:SF0">
    <property type="entry name" value="PHOSPHOPENTOMUTASE"/>
    <property type="match status" value="1"/>
</dbReference>
<evidence type="ECO:0000313" key="6">
    <source>
        <dbReference type="Proteomes" id="UP000798808"/>
    </source>
</evidence>
<keyword evidence="2" id="KW-0479">Metal-binding</keyword>
<dbReference type="SUPFAM" id="SSF53649">
    <property type="entry name" value="Alkaline phosphatase-like"/>
    <property type="match status" value="1"/>
</dbReference>
<dbReference type="InterPro" id="IPR017850">
    <property type="entry name" value="Alkaline_phosphatase_core_sf"/>
</dbReference>
<protein>
    <submittedName>
        <fullName evidence="5">Phosphoglyceromutase</fullName>
    </submittedName>
</protein>
<evidence type="ECO:0000259" key="4">
    <source>
        <dbReference type="Pfam" id="PF01676"/>
    </source>
</evidence>
<proteinExistence type="inferred from homology"/>
<dbReference type="RefSeq" id="WP_155173932.1">
    <property type="nucleotide sequence ID" value="NZ_SMLW01000604.1"/>
</dbReference>
<dbReference type="InterPro" id="IPR006124">
    <property type="entry name" value="Metalloenzyme"/>
</dbReference>
<evidence type="ECO:0000256" key="3">
    <source>
        <dbReference type="ARBA" id="ARBA00023211"/>
    </source>
</evidence>
<sequence>NPLTKASMPALMGLMGERLTGDTHIEEPNLLVKGIDACLGVDGIPQSATGQTSLFTGFNAQAHLGYHLMAYPNDQLISLINKRSIFKFAKENQIKSIFANSYTDGFFKSFDKTSPNYSVTTRCILASKTNFNTLDDLIENRAVHWDITNITLQGTPNGRVPLIAPYKAGENLKNLTKDYDLVLFECFLPDLIGHKKDMEQSIKFLEVFDEFLGGVLNDKPENVHVLISSDHGNIEDLSFGGHSKNPVPLIFIGNEAHHFQQVDAIDQIFNTIFTRLFNTAPVAEYEAF</sequence>
<name>A0ABW9RSM7_9BACT</name>
<comment type="caution">
    <text evidence="5">The sequence shown here is derived from an EMBL/GenBank/DDBJ whole genome shotgun (WGS) entry which is preliminary data.</text>
</comment>
<comment type="similarity">
    <text evidence="1">Belongs to the phosphopentomutase family.</text>
</comment>
<dbReference type="EMBL" id="SMLW01000604">
    <property type="protein sequence ID" value="MTI26901.1"/>
    <property type="molecule type" value="Genomic_DNA"/>
</dbReference>
<evidence type="ECO:0000256" key="2">
    <source>
        <dbReference type="ARBA" id="ARBA00022723"/>
    </source>
</evidence>
<dbReference type="Gene3D" id="3.40.720.10">
    <property type="entry name" value="Alkaline Phosphatase, subunit A"/>
    <property type="match status" value="1"/>
</dbReference>
<dbReference type="Pfam" id="PF01676">
    <property type="entry name" value="Metalloenzyme"/>
    <property type="match status" value="1"/>
</dbReference>
<feature type="non-terminal residue" evidence="5">
    <location>
        <position position="1"/>
    </location>
</feature>
<gene>
    <name evidence="5" type="ORF">E1163_18235</name>
</gene>
<evidence type="ECO:0000256" key="1">
    <source>
        <dbReference type="ARBA" id="ARBA00010373"/>
    </source>
</evidence>